<keyword evidence="3" id="KW-1185">Reference proteome</keyword>
<dbReference type="EMBL" id="JACCAC010000001">
    <property type="protein sequence ID" value="NYG56862.1"/>
    <property type="molecule type" value="Genomic_DNA"/>
</dbReference>
<accession>A0A7Y9UN66</accession>
<reference evidence="2 3" key="1">
    <citation type="submission" date="2020-07" db="EMBL/GenBank/DDBJ databases">
        <title>Sequencing the genomes of 1000 actinobacteria strains.</title>
        <authorList>
            <person name="Klenk H.-P."/>
        </authorList>
    </citation>
    <scope>NUCLEOTIDE SEQUENCE [LARGE SCALE GENOMIC DNA]</scope>
    <source>
        <strain evidence="2 3">DSM 24552</strain>
    </source>
</reference>
<dbReference type="Proteomes" id="UP000544110">
    <property type="component" value="Unassembled WGS sequence"/>
</dbReference>
<name>A0A7Y9UN66_9ACTN</name>
<evidence type="ECO:0000313" key="2">
    <source>
        <dbReference type="EMBL" id="NYG56862.1"/>
    </source>
</evidence>
<dbReference type="AlphaFoldDB" id="A0A7Y9UN66"/>
<gene>
    <name evidence="2" type="ORF">BJ989_003166</name>
</gene>
<evidence type="ECO:0000313" key="3">
    <source>
        <dbReference type="Proteomes" id="UP000544110"/>
    </source>
</evidence>
<protein>
    <submittedName>
        <fullName evidence="2">Uncharacterized protein</fullName>
    </submittedName>
</protein>
<comment type="caution">
    <text evidence="2">The sequence shown here is derived from an EMBL/GenBank/DDBJ whole genome shotgun (WGS) entry which is preliminary data.</text>
</comment>
<evidence type="ECO:0000256" key="1">
    <source>
        <dbReference type="SAM" id="MobiDB-lite"/>
    </source>
</evidence>
<sequence>MRRRSAKSRPVAAYARVLDGEHLWLALAGVDAAAVPGLQLDDGTTLALEVEVAEPLPGGGGSYRCPLPDALLPADARPGDTGTAALVVTGSSGAAQPVVDATAPDEGPTRTPPSRSGDRQHTLGRRADGTLLLTATRLAPRAVVLGFGGPVPDPDALVVDVALPPGCPPVVDAALDPLDGGEPSLASWEPLSSAHGRVRVGTAAVVPPAGARLVLRGARPADGRTGDDLAVHRARDGLRDPATLVALPHPLVDDRGAPLRWTFGADGALVVRRAEATP</sequence>
<feature type="compositionally biased region" description="Basic and acidic residues" evidence="1">
    <location>
        <begin position="116"/>
        <end position="127"/>
    </location>
</feature>
<feature type="region of interest" description="Disordered" evidence="1">
    <location>
        <begin position="95"/>
        <end position="127"/>
    </location>
</feature>
<organism evidence="2 3">
    <name type="scientific">Nocardioides perillae</name>
    <dbReference type="NCBI Taxonomy" id="1119534"/>
    <lineage>
        <taxon>Bacteria</taxon>
        <taxon>Bacillati</taxon>
        <taxon>Actinomycetota</taxon>
        <taxon>Actinomycetes</taxon>
        <taxon>Propionibacteriales</taxon>
        <taxon>Nocardioidaceae</taxon>
        <taxon>Nocardioides</taxon>
    </lineage>
</organism>
<dbReference type="RefSeq" id="WP_179519046.1">
    <property type="nucleotide sequence ID" value="NZ_JACCAC010000001.1"/>
</dbReference>
<proteinExistence type="predicted"/>